<evidence type="ECO:0000256" key="4">
    <source>
        <dbReference type="ARBA" id="ARBA00022840"/>
    </source>
</evidence>
<keyword evidence="5 8" id="KW-0175">Coiled coil</keyword>
<keyword evidence="2" id="KW-0493">Microtubule</keyword>
<dbReference type="HOGENOM" id="CLU_001485_1_2_1"/>
<evidence type="ECO:0000256" key="5">
    <source>
        <dbReference type="ARBA" id="ARBA00023054"/>
    </source>
</evidence>
<evidence type="ECO:0000256" key="9">
    <source>
        <dbReference type="SAM" id="MobiDB-lite"/>
    </source>
</evidence>
<evidence type="ECO:0000256" key="6">
    <source>
        <dbReference type="ARBA" id="ARBA00023175"/>
    </source>
</evidence>
<dbReference type="PANTHER" id="PTHR47972:SF57">
    <property type="entry name" value="P-LOOP NUCLEOSIDE TRIPHOSPHATE HYDROLASE SUPERFAMILY PROTEIN"/>
    <property type="match status" value="1"/>
</dbReference>
<feature type="coiled-coil region" evidence="8">
    <location>
        <begin position="235"/>
        <end position="396"/>
    </location>
</feature>
<feature type="coiled-coil region" evidence="8">
    <location>
        <begin position="814"/>
        <end position="841"/>
    </location>
</feature>
<evidence type="ECO:0000256" key="3">
    <source>
        <dbReference type="ARBA" id="ARBA00022741"/>
    </source>
</evidence>
<organism evidence="11 13">
    <name type="scientific">Medicago truncatula</name>
    <name type="common">Barrel medic</name>
    <name type="synonym">Medicago tribuloides</name>
    <dbReference type="NCBI Taxonomy" id="3880"/>
    <lineage>
        <taxon>Eukaryota</taxon>
        <taxon>Viridiplantae</taxon>
        <taxon>Streptophyta</taxon>
        <taxon>Embryophyta</taxon>
        <taxon>Tracheophyta</taxon>
        <taxon>Spermatophyta</taxon>
        <taxon>Magnoliopsida</taxon>
        <taxon>eudicotyledons</taxon>
        <taxon>Gunneridae</taxon>
        <taxon>Pentapetalae</taxon>
        <taxon>rosids</taxon>
        <taxon>fabids</taxon>
        <taxon>Fabales</taxon>
        <taxon>Fabaceae</taxon>
        <taxon>Papilionoideae</taxon>
        <taxon>50 kb inversion clade</taxon>
        <taxon>NPAAA clade</taxon>
        <taxon>Hologalegina</taxon>
        <taxon>IRL clade</taxon>
        <taxon>Trifolieae</taxon>
        <taxon>Medicago</taxon>
    </lineage>
</organism>
<evidence type="ECO:0000256" key="7">
    <source>
        <dbReference type="PROSITE-ProRule" id="PRU00283"/>
    </source>
</evidence>
<dbReference type="GO" id="GO:0007018">
    <property type="term" value="P:microtubule-based movement"/>
    <property type="evidence" value="ECO:0007669"/>
    <property type="project" value="InterPro"/>
</dbReference>
<keyword evidence="4 7" id="KW-0067">ATP-binding</keyword>
<comment type="similarity">
    <text evidence="1">Belongs to the TRAFAC class myosin-kinesin ATPase superfamily. Kinesin family. KIN-14 subfamily.</text>
</comment>
<dbReference type="GO" id="GO:0005524">
    <property type="term" value="F:ATP binding"/>
    <property type="evidence" value="ECO:0007669"/>
    <property type="project" value="UniProtKB-UniRule"/>
</dbReference>
<keyword evidence="3 7" id="KW-0547">Nucleotide-binding</keyword>
<dbReference type="eggNOG" id="KOG0239">
    <property type="taxonomic scope" value="Eukaryota"/>
</dbReference>
<dbReference type="GO" id="GO:0008017">
    <property type="term" value="F:microtubule binding"/>
    <property type="evidence" value="ECO:0000318"/>
    <property type="project" value="GO_Central"/>
</dbReference>
<dbReference type="InterPro" id="IPR001752">
    <property type="entry name" value="Kinesin_motor_dom"/>
</dbReference>
<feature type="region of interest" description="Disordered" evidence="9">
    <location>
        <begin position="1"/>
        <end position="24"/>
    </location>
</feature>
<proteinExistence type="inferred from homology"/>
<dbReference type="FunFam" id="3.40.850.10:FF:000044">
    <property type="entry name" value="p-loop containing nucleoside triphosphate hydrolases superfamily protein"/>
    <property type="match status" value="1"/>
</dbReference>
<sequence length="854" mass="97453">MNIPPNNHTKEPRDGGSSSSNSNGINLAQRKIITDSKFQRVLHTPLMTEPPGALINQVGNKFYEAFQQKHGSYVDLPSAKISELMKSSSLDNAPTQSLLSVVNGILEESVERRNGEIPPRVACLLRKVVQEIERRISTQQEHLKTQNNLFKTREEKYKSRITVLEALASGTTEESKVSKVVLTSQIQQLKNENIIKEEKNAHDHSKPIEKIVKEEKKQNGSMQVENTKVEEKNTNDTIHAEKKKEEQNKKEIDKEVMRLIKEVEDKNTEKKELDKEVIRLIKEVKDKNVENKKIDKEVIRLTKEVEDINSEKKKIDKDVIRLTKEVEDKSMEISTLKQEVETMQKKYEVQCSKLEEKTKDAKGELNQKSQEYELLLEKLRDKVKESEAINEAKYQKWNMKHNLMQNAMNFQFNSIKQLKLSWETIKKDIMKEQMIYSEECNRLGVNLKPLVHASENYRTILAENRKLFNELQELKGNIRVYCRIRPFLPGQKEKQTIVERIGESDLVVANPSKQGKEALKTFKFNKIFGPSSTQVEVYNDIQAFIRSVLDGYNVCIFAYGQTGSGKTYTMSGPNGASNENLGVNYRALNDLFNISSSRQSSIVYEIGVQIIEIYNEQVRDLLSTDTSVKKYPFFSSYIWFIMCMGFLQLENIPHSHIPDASMHPVKSTNDVIKLMEIGLKNRAKGSTAMNERSSRSHSVVSIHVRGADKKTGSTLQGNLHLVDLEAQHINKSLSALGDFIFALAQKSAHIPYRNSKLTQILQTSLGGHAKTLMLVQINSDIKSYSESLSTLKFAERVSGVELGVARSTKEGRDVRELMEQVASLKDTISTKDEEIERLQLLKDLKNDNSEKLED</sequence>
<dbReference type="GO" id="GO:0015630">
    <property type="term" value="C:microtubule cytoskeleton"/>
    <property type="evidence" value="ECO:0000318"/>
    <property type="project" value="GO_Central"/>
</dbReference>
<protein>
    <submittedName>
        <fullName evidence="11">P-loop nucleoside triphosphate hydrolase superfamily protein</fullName>
    </submittedName>
</protein>
<dbReference type="SMART" id="SM00129">
    <property type="entry name" value="KISc"/>
    <property type="match status" value="1"/>
</dbReference>
<evidence type="ECO:0000256" key="8">
    <source>
        <dbReference type="SAM" id="Coils"/>
    </source>
</evidence>
<dbReference type="GO" id="GO:0007017">
    <property type="term" value="P:microtubule-based process"/>
    <property type="evidence" value="ECO:0000318"/>
    <property type="project" value="GO_Central"/>
</dbReference>
<evidence type="ECO:0000313" key="11">
    <source>
        <dbReference type="EMBL" id="AES76706.2"/>
    </source>
</evidence>
<keyword evidence="6 7" id="KW-0505">Motor protein</keyword>
<reference evidence="12" key="3">
    <citation type="submission" date="2015-04" db="UniProtKB">
        <authorList>
            <consortium name="EnsemblPlants"/>
        </authorList>
    </citation>
    <scope>IDENTIFICATION</scope>
    <source>
        <strain evidence="12">cv. Jemalong A17</strain>
    </source>
</reference>
<gene>
    <name evidence="11" type="ordered locus">MTR_6g084490</name>
</gene>
<dbReference type="PROSITE" id="PS50067">
    <property type="entry name" value="KINESIN_MOTOR_2"/>
    <property type="match status" value="1"/>
</dbReference>
<dbReference type="Gene3D" id="1.20.5.170">
    <property type="match status" value="1"/>
</dbReference>
<dbReference type="GO" id="GO:0003777">
    <property type="term" value="F:microtubule motor activity"/>
    <property type="evidence" value="ECO:0007669"/>
    <property type="project" value="InterPro"/>
</dbReference>
<dbReference type="PANTHER" id="PTHR47972">
    <property type="entry name" value="KINESIN-LIKE PROTEIN KLP-3"/>
    <property type="match status" value="1"/>
</dbReference>
<feature type="binding site" evidence="7">
    <location>
        <begin position="560"/>
        <end position="567"/>
    </location>
    <ligand>
        <name>ATP</name>
        <dbReference type="ChEBI" id="CHEBI:30616"/>
    </ligand>
</feature>
<reference evidence="11 13" key="1">
    <citation type="journal article" date="2011" name="Nature">
        <title>The Medicago genome provides insight into the evolution of rhizobial symbioses.</title>
        <authorList>
            <person name="Young N.D."/>
            <person name="Debelle F."/>
            <person name="Oldroyd G.E."/>
            <person name="Geurts R."/>
            <person name="Cannon S.B."/>
            <person name="Udvardi M.K."/>
            <person name="Benedito V.A."/>
            <person name="Mayer K.F."/>
            <person name="Gouzy J."/>
            <person name="Schoof H."/>
            <person name="Van de Peer Y."/>
            <person name="Proost S."/>
            <person name="Cook D.R."/>
            <person name="Meyers B.C."/>
            <person name="Spannagl M."/>
            <person name="Cheung F."/>
            <person name="De Mita S."/>
            <person name="Krishnakumar V."/>
            <person name="Gundlach H."/>
            <person name="Zhou S."/>
            <person name="Mudge J."/>
            <person name="Bharti A.K."/>
            <person name="Murray J.D."/>
            <person name="Naoumkina M.A."/>
            <person name="Rosen B."/>
            <person name="Silverstein K.A."/>
            <person name="Tang H."/>
            <person name="Rombauts S."/>
            <person name="Zhao P.X."/>
            <person name="Zhou P."/>
            <person name="Barbe V."/>
            <person name="Bardou P."/>
            <person name="Bechner M."/>
            <person name="Bellec A."/>
            <person name="Berger A."/>
            <person name="Berges H."/>
            <person name="Bidwell S."/>
            <person name="Bisseling T."/>
            <person name="Choisne N."/>
            <person name="Couloux A."/>
            <person name="Denny R."/>
            <person name="Deshpande S."/>
            <person name="Dai X."/>
            <person name="Doyle J.J."/>
            <person name="Dudez A.M."/>
            <person name="Farmer A.D."/>
            <person name="Fouteau S."/>
            <person name="Franken C."/>
            <person name="Gibelin C."/>
            <person name="Gish J."/>
            <person name="Goldstein S."/>
            <person name="Gonzalez A.J."/>
            <person name="Green P.J."/>
            <person name="Hallab A."/>
            <person name="Hartog M."/>
            <person name="Hua A."/>
            <person name="Humphray S.J."/>
            <person name="Jeong D.H."/>
            <person name="Jing Y."/>
            <person name="Jocker A."/>
            <person name="Kenton S.M."/>
            <person name="Kim D.J."/>
            <person name="Klee K."/>
            <person name="Lai H."/>
            <person name="Lang C."/>
            <person name="Lin S."/>
            <person name="Macmil S.L."/>
            <person name="Magdelenat G."/>
            <person name="Matthews L."/>
            <person name="McCorrison J."/>
            <person name="Monaghan E.L."/>
            <person name="Mun J.H."/>
            <person name="Najar F.Z."/>
            <person name="Nicholson C."/>
            <person name="Noirot C."/>
            <person name="O'Bleness M."/>
            <person name="Paule C.R."/>
            <person name="Poulain J."/>
            <person name="Prion F."/>
            <person name="Qin B."/>
            <person name="Qu C."/>
            <person name="Retzel E.F."/>
            <person name="Riddle C."/>
            <person name="Sallet E."/>
            <person name="Samain S."/>
            <person name="Samson N."/>
            <person name="Sanders I."/>
            <person name="Saurat O."/>
            <person name="Scarpelli C."/>
            <person name="Schiex T."/>
            <person name="Segurens B."/>
            <person name="Severin A.J."/>
            <person name="Sherrier D.J."/>
            <person name="Shi R."/>
            <person name="Sims S."/>
            <person name="Singer S.R."/>
            <person name="Sinharoy S."/>
            <person name="Sterck L."/>
            <person name="Viollet A."/>
            <person name="Wang B.B."/>
            <person name="Wang K."/>
            <person name="Wang M."/>
            <person name="Wang X."/>
            <person name="Warfsmann J."/>
            <person name="Weissenbach J."/>
            <person name="White D.D."/>
            <person name="White J.D."/>
            <person name="Wiley G.B."/>
            <person name="Wincker P."/>
            <person name="Xing Y."/>
            <person name="Yang L."/>
            <person name="Yao Z."/>
            <person name="Ying F."/>
            <person name="Zhai J."/>
            <person name="Zhou L."/>
            <person name="Zuber A."/>
            <person name="Denarie J."/>
            <person name="Dixon R.A."/>
            <person name="May G.D."/>
            <person name="Schwartz D.C."/>
            <person name="Rogers J."/>
            <person name="Quetier F."/>
            <person name="Town C.D."/>
            <person name="Roe B.A."/>
        </authorList>
    </citation>
    <scope>NUCLEOTIDE SEQUENCE [LARGE SCALE GENOMIC DNA]</scope>
    <source>
        <strain evidence="11">A17</strain>
        <strain evidence="12 13">cv. Jemalong A17</strain>
    </source>
</reference>
<dbReference type="PRINTS" id="PR00380">
    <property type="entry name" value="KINESINHEAVY"/>
</dbReference>
<reference evidence="11 13" key="2">
    <citation type="journal article" date="2014" name="BMC Genomics">
        <title>An improved genome release (version Mt4.0) for the model legume Medicago truncatula.</title>
        <authorList>
            <person name="Tang H."/>
            <person name="Krishnakumar V."/>
            <person name="Bidwell S."/>
            <person name="Rosen B."/>
            <person name="Chan A."/>
            <person name="Zhou S."/>
            <person name="Gentzbittel L."/>
            <person name="Childs K.L."/>
            <person name="Yandell M."/>
            <person name="Gundlach H."/>
            <person name="Mayer K.F."/>
            <person name="Schwartz D.C."/>
            <person name="Town C.D."/>
        </authorList>
    </citation>
    <scope>GENOME REANNOTATION</scope>
    <source>
        <strain evidence="11">A17</strain>
        <strain evidence="12 13">cv. Jemalong A17</strain>
    </source>
</reference>
<dbReference type="Gene3D" id="3.40.850.10">
    <property type="entry name" value="Kinesin motor domain"/>
    <property type="match status" value="1"/>
</dbReference>
<feature type="compositionally biased region" description="Low complexity" evidence="9">
    <location>
        <begin position="15"/>
        <end position="24"/>
    </location>
</feature>
<evidence type="ECO:0000259" key="10">
    <source>
        <dbReference type="PROSITE" id="PS50067"/>
    </source>
</evidence>
<accession>A0A0C3VZA8</accession>
<dbReference type="InterPro" id="IPR036961">
    <property type="entry name" value="Kinesin_motor_dom_sf"/>
</dbReference>
<dbReference type="InterPro" id="IPR027417">
    <property type="entry name" value="P-loop_NTPase"/>
</dbReference>
<dbReference type="PaxDb" id="3880-AES76706"/>
<keyword evidence="13" id="KW-1185">Reference proteome</keyword>
<evidence type="ECO:0000256" key="1">
    <source>
        <dbReference type="ARBA" id="ARBA00010899"/>
    </source>
</evidence>
<name>G7KN47_MEDTR</name>
<dbReference type="Proteomes" id="UP000002051">
    <property type="component" value="Chromosome 6"/>
</dbReference>
<dbReference type="AlphaFoldDB" id="G7KN47"/>
<dbReference type="Pfam" id="PF00225">
    <property type="entry name" value="Kinesin"/>
    <property type="match status" value="1"/>
</dbReference>
<dbReference type="STRING" id="3880.G7KN47"/>
<accession>G7KN47</accession>
<keyword evidence="11" id="KW-0378">Hydrolase</keyword>
<evidence type="ECO:0000313" key="13">
    <source>
        <dbReference type="Proteomes" id="UP000002051"/>
    </source>
</evidence>
<dbReference type="GO" id="GO:0016787">
    <property type="term" value="F:hydrolase activity"/>
    <property type="evidence" value="ECO:0007669"/>
    <property type="project" value="UniProtKB-KW"/>
</dbReference>
<feature type="domain" description="Kinesin motor" evidence="10">
    <location>
        <begin position="477"/>
        <end position="800"/>
    </location>
</feature>
<evidence type="ECO:0000256" key="2">
    <source>
        <dbReference type="ARBA" id="ARBA00022701"/>
    </source>
</evidence>
<dbReference type="SUPFAM" id="SSF52540">
    <property type="entry name" value="P-loop containing nucleoside triphosphate hydrolases"/>
    <property type="match status" value="1"/>
</dbReference>
<dbReference type="GO" id="GO:0005874">
    <property type="term" value="C:microtubule"/>
    <property type="evidence" value="ECO:0007669"/>
    <property type="project" value="UniProtKB-KW"/>
</dbReference>
<dbReference type="InterPro" id="IPR027640">
    <property type="entry name" value="Kinesin-like_fam"/>
</dbReference>
<dbReference type="EMBL" id="CM001222">
    <property type="protein sequence ID" value="AES76706.2"/>
    <property type="molecule type" value="Genomic_DNA"/>
</dbReference>
<evidence type="ECO:0000313" key="12">
    <source>
        <dbReference type="EnsemblPlants" id="AES76706"/>
    </source>
</evidence>
<dbReference type="EnsemblPlants" id="AES76706">
    <property type="protein sequence ID" value="AES76706"/>
    <property type="gene ID" value="MTR_6g084490"/>
</dbReference>